<name>A0A2S7WV30_9FLAO</name>
<proteinExistence type="predicted"/>
<organism evidence="2 3">
    <name type="scientific">Polaribacter glomeratus</name>
    <dbReference type="NCBI Taxonomy" id="102"/>
    <lineage>
        <taxon>Bacteria</taxon>
        <taxon>Pseudomonadati</taxon>
        <taxon>Bacteroidota</taxon>
        <taxon>Flavobacteriia</taxon>
        <taxon>Flavobacteriales</taxon>
        <taxon>Flavobacteriaceae</taxon>
    </lineage>
</organism>
<dbReference type="AlphaFoldDB" id="A0A2S7WV30"/>
<accession>A0A2S7WV30</accession>
<keyword evidence="1" id="KW-0812">Transmembrane</keyword>
<keyword evidence="3" id="KW-1185">Reference proteome</keyword>
<dbReference type="OrthoDB" id="1438991at2"/>
<sequence length="201" mass="23168">MATNFTSYNRINIGLALTIVFLLVYATNRIDNKHFETVQNALVTLHTDRIIAQDFIYKMNTIAYEKQLHYIDESHNNVHKNLNTDFYTLLEDFSNTKLTLKEATIFDELKIDFDKLILSEKKGLLNSTKKDAAINSLNTIKKDLINLSEIQISESKHLTSLAQKSLDTNNLISKFEIGFLILIGLLIQFTIFYRVKKSEKS</sequence>
<gene>
    <name evidence="2" type="ORF">BTO16_01915</name>
</gene>
<evidence type="ECO:0000313" key="3">
    <source>
        <dbReference type="Proteomes" id="UP000239068"/>
    </source>
</evidence>
<comment type="caution">
    <text evidence="2">The sequence shown here is derived from an EMBL/GenBank/DDBJ whole genome shotgun (WGS) entry which is preliminary data.</text>
</comment>
<reference evidence="2 3" key="1">
    <citation type="submission" date="2016-12" db="EMBL/GenBank/DDBJ databases">
        <title>Trade-off between light-utilization and light-protection in marine flavobacteria.</title>
        <authorList>
            <person name="Kumagai Y."/>
            <person name="Yoshizawa S."/>
            <person name="Kogure K."/>
            <person name="Iwasaki W."/>
        </authorList>
    </citation>
    <scope>NUCLEOTIDE SEQUENCE [LARGE SCALE GENOMIC DNA]</scope>
    <source>
        <strain evidence="2 3">ATCC 43844</strain>
    </source>
</reference>
<keyword evidence="1" id="KW-0472">Membrane</keyword>
<evidence type="ECO:0000313" key="2">
    <source>
        <dbReference type="EMBL" id="PQJ81408.1"/>
    </source>
</evidence>
<evidence type="ECO:0000256" key="1">
    <source>
        <dbReference type="SAM" id="Phobius"/>
    </source>
</evidence>
<feature type="transmembrane region" description="Helical" evidence="1">
    <location>
        <begin position="177"/>
        <end position="195"/>
    </location>
</feature>
<protein>
    <recommendedName>
        <fullName evidence="4">Chemotaxis methyl-accepting receptor HlyB-like 4HB MCP domain-containing protein</fullName>
    </recommendedName>
</protein>
<dbReference type="RefSeq" id="WP_105019985.1">
    <property type="nucleotide sequence ID" value="NZ_MSCM01000001.1"/>
</dbReference>
<keyword evidence="1" id="KW-1133">Transmembrane helix</keyword>
<evidence type="ECO:0008006" key="4">
    <source>
        <dbReference type="Google" id="ProtNLM"/>
    </source>
</evidence>
<dbReference type="Proteomes" id="UP000239068">
    <property type="component" value="Unassembled WGS sequence"/>
</dbReference>
<dbReference type="EMBL" id="MSCM01000001">
    <property type="protein sequence ID" value="PQJ81408.1"/>
    <property type="molecule type" value="Genomic_DNA"/>
</dbReference>